<evidence type="ECO:0000313" key="3">
    <source>
        <dbReference type="EMBL" id="GHF87898.1"/>
    </source>
</evidence>
<dbReference type="EMBL" id="BNCK01000003">
    <property type="protein sequence ID" value="GHF87898.1"/>
    <property type="molecule type" value="Genomic_DNA"/>
</dbReference>
<feature type="domain" description="Lytic transglycosylase MltA" evidence="2">
    <location>
        <begin position="135"/>
        <end position="241"/>
    </location>
</feature>
<reference evidence="3" key="1">
    <citation type="journal article" date="2014" name="Int. J. Syst. Evol. Microbiol.">
        <title>Complete genome sequence of Corynebacterium casei LMG S-19264T (=DSM 44701T), isolated from a smear-ripened cheese.</title>
        <authorList>
            <consortium name="US DOE Joint Genome Institute (JGI-PGF)"/>
            <person name="Walter F."/>
            <person name="Albersmeier A."/>
            <person name="Kalinowski J."/>
            <person name="Ruckert C."/>
        </authorList>
    </citation>
    <scope>NUCLEOTIDE SEQUENCE</scope>
    <source>
        <strain evidence="3">KCTC 42731</strain>
    </source>
</reference>
<reference evidence="3" key="2">
    <citation type="submission" date="2020-09" db="EMBL/GenBank/DDBJ databases">
        <authorList>
            <person name="Sun Q."/>
            <person name="Kim S."/>
        </authorList>
    </citation>
    <scope>NUCLEOTIDE SEQUENCE</scope>
    <source>
        <strain evidence="3">KCTC 42731</strain>
    </source>
</reference>
<dbReference type="InterPro" id="IPR036908">
    <property type="entry name" value="RlpA-like_sf"/>
</dbReference>
<dbReference type="SUPFAM" id="SSF50685">
    <property type="entry name" value="Barwin-like endoglucanases"/>
    <property type="match status" value="1"/>
</dbReference>
<accession>A0A919BHA4</accession>
<evidence type="ECO:0000259" key="2">
    <source>
        <dbReference type="Pfam" id="PF03562"/>
    </source>
</evidence>
<dbReference type="InterPro" id="IPR005300">
    <property type="entry name" value="MltA_B"/>
</dbReference>
<keyword evidence="4" id="KW-1185">Reference proteome</keyword>
<evidence type="ECO:0000313" key="4">
    <source>
        <dbReference type="Proteomes" id="UP000623842"/>
    </source>
</evidence>
<dbReference type="Proteomes" id="UP000623842">
    <property type="component" value="Unassembled WGS sequence"/>
</dbReference>
<sequence length="361" mass="41205">MKYLYLLLCLSFSTQAQFVLDKSPNLHGSFSVDSQALCQVAKNTVAYMQQYPEDSFAVHAGNQVIEQATLARVKKTLSYVCQMPLQSLTLDGLKQHFDFYHWLPDKTQANKLAKASDNQVKKRLLTQIPEQQIFLTKYYSKLLKGSEVQTKEFNQALYALPFDEQGLTIEQALQQKDHLTRFKYTRQQIIGGVLNKQKLAKPLVWISEQALHDVLLQGTGVLDVNGKRRYFNVHRNNGINYDYTLGKTEQARYWYFAEVEGVLGYGTDIENKIPIAADVAFAGNVKQLGLGKLFLIQFETSKTPSVHLGVLADQGGAFDNNLFQLDWLKSSYFGWKDYFQANKHFPDYAKAWLLLKKADSK</sequence>
<keyword evidence="1" id="KW-0732">Signal</keyword>
<dbReference type="AlphaFoldDB" id="A0A919BHA4"/>
<gene>
    <name evidence="3" type="ORF">GCM10017161_14440</name>
</gene>
<organism evidence="3 4">
    <name type="scientific">Thalassotalea marina</name>
    <dbReference type="NCBI Taxonomy" id="1673741"/>
    <lineage>
        <taxon>Bacteria</taxon>
        <taxon>Pseudomonadati</taxon>
        <taxon>Pseudomonadota</taxon>
        <taxon>Gammaproteobacteria</taxon>
        <taxon>Alteromonadales</taxon>
        <taxon>Colwelliaceae</taxon>
        <taxon>Thalassotalea</taxon>
    </lineage>
</organism>
<evidence type="ECO:0000256" key="1">
    <source>
        <dbReference type="SAM" id="SignalP"/>
    </source>
</evidence>
<dbReference type="Gene3D" id="2.40.240.50">
    <property type="entry name" value="Barwin-like endoglucanases"/>
    <property type="match status" value="1"/>
</dbReference>
<feature type="chain" id="PRO_5037138026" description="Lytic transglycosylase MltA domain-containing protein" evidence="1">
    <location>
        <begin position="19"/>
        <end position="361"/>
    </location>
</feature>
<proteinExistence type="predicted"/>
<name>A0A919BHA4_9GAMM</name>
<comment type="caution">
    <text evidence="3">The sequence shown here is derived from an EMBL/GenBank/DDBJ whole genome shotgun (WGS) entry which is preliminary data.</text>
</comment>
<dbReference type="GO" id="GO:0004553">
    <property type="term" value="F:hydrolase activity, hydrolyzing O-glycosyl compounds"/>
    <property type="evidence" value="ECO:0007669"/>
    <property type="project" value="InterPro"/>
</dbReference>
<feature type="signal peptide" evidence="1">
    <location>
        <begin position="1"/>
        <end position="18"/>
    </location>
</feature>
<dbReference type="Pfam" id="PF03562">
    <property type="entry name" value="MltA"/>
    <property type="match status" value="1"/>
</dbReference>
<protein>
    <recommendedName>
        <fullName evidence="2">Lytic transglycosylase MltA domain-containing protein</fullName>
    </recommendedName>
</protein>
<dbReference type="RefSeq" id="WP_189768716.1">
    <property type="nucleotide sequence ID" value="NZ_BNCK01000003.1"/>
</dbReference>